<dbReference type="RefSeq" id="WP_275033318.1">
    <property type="nucleotide sequence ID" value="NZ_CP118615.1"/>
</dbReference>
<name>A0ABY7ZUD3_9ACTN</name>
<proteinExistence type="predicted"/>
<sequence length="122" mass="12719">MQPSAFVRPLRPTVLRALRVLTRLAMAALVLTLTFGGATATTAAPSTPAAVQLRPALTGPPQAVDRPVDERAGLAERPPRDPAAADRPAADRPATTPVRFRPVPLTAAPDRGPLGLRGPPRA</sequence>
<feature type="compositionally biased region" description="Basic and acidic residues" evidence="1">
    <location>
        <begin position="66"/>
        <end position="90"/>
    </location>
</feature>
<keyword evidence="4" id="KW-1185">Reference proteome</keyword>
<feature type="signal peptide" evidence="2">
    <location>
        <begin position="1"/>
        <end position="27"/>
    </location>
</feature>
<feature type="region of interest" description="Disordered" evidence="1">
    <location>
        <begin position="45"/>
        <end position="122"/>
    </location>
</feature>
<dbReference type="Proteomes" id="UP001219605">
    <property type="component" value="Chromosome"/>
</dbReference>
<organism evidence="3 4">
    <name type="scientific">Micromonospora cathayae</name>
    <dbReference type="NCBI Taxonomy" id="3028804"/>
    <lineage>
        <taxon>Bacteria</taxon>
        <taxon>Bacillati</taxon>
        <taxon>Actinomycetota</taxon>
        <taxon>Actinomycetes</taxon>
        <taxon>Micromonosporales</taxon>
        <taxon>Micromonosporaceae</taxon>
        <taxon>Micromonospora</taxon>
    </lineage>
</organism>
<feature type="chain" id="PRO_5046173058" description="Secreted protein" evidence="2">
    <location>
        <begin position="28"/>
        <end position="122"/>
    </location>
</feature>
<accession>A0ABY7ZUD3</accession>
<evidence type="ECO:0000256" key="2">
    <source>
        <dbReference type="SAM" id="SignalP"/>
    </source>
</evidence>
<evidence type="ECO:0000313" key="4">
    <source>
        <dbReference type="Proteomes" id="UP001219605"/>
    </source>
</evidence>
<evidence type="ECO:0000256" key="1">
    <source>
        <dbReference type="SAM" id="MobiDB-lite"/>
    </source>
</evidence>
<evidence type="ECO:0008006" key="5">
    <source>
        <dbReference type="Google" id="ProtNLM"/>
    </source>
</evidence>
<reference evidence="3 4" key="1">
    <citation type="submission" date="2023-02" db="EMBL/GenBank/DDBJ databases">
        <authorList>
            <person name="Mo P."/>
        </authorList>
    </citation>
    <scope>NUCLEOTIDE SEQUENCE [LARGE SCALE GENOMIC DNA]</scope>
    <source>
        <strain evidence="3 4">HUAS 3</strain>
    </source>
</reference>
<evidence type="ECO:0000313" key="3">
    <source>
        <dbReference type="EMBL" id="WDZ86488.1"/>
    </source>
</evidence>
<dbReference type="EMBL" id="CP118615">
    <property type="protein sequence ID" value="WDZ86488.1"/>
    <property type="molecule type" value="Genomic_DNA"/>
</dbReference>
<keyword evidence="2" id="KW-0732">Signal</keyword>
<feature type="compositionally biased region" description="Low complexity" evidence="1">
    <location>
        <begin position="111"/>
        <end position="122"/>
    </location>
</feature>
<gene>
    <name evidence="3" type="ORF">PVK37_08875</name>
</gene>
<protein>
    <recommendedName>
        <fullName evidence="5">Secreted protein</fullName>
    </recommendedName>
</protein>